<keyword evidence="1" id="KW-0812">Transmembrane</keyword>
<accession>A0A8S9Y3B3</accession>
<dbReference type="OrthoDB" id="5978526at2759"/>
<evidence type="ECO:0008006" key="4">
    <source>
        <dbReference type="Google" id="ProtNLM"/>
    </source>
</evidence>
<dbReference type="PANTHER" id="PTHR34615:SF1">
    <property type="entry name" value="PX DOMAIN-CONTAINING PROTEIN"/>
    <property type="match status" value="1"/>
</dbReference>
<evidence type="ECO:0000256" key="1">
    <source>
        <dbReference type="SAM" id="Phobius"/>
    </source>
</evidence>
<dbReference type="PANTHER" id="PTHR34615">
    <property type="entry name" value="PX DOMAIN-CONTAINING PROTEIN"/>
    <property type="match status" value="1"/>
</dbReference>
<name>A0A8S9Y3B3_APOLU</name>
<protein>
    <recommendedName>
        <fullName evidence="4">DDE Tnp4 domain-containing protein</fullName>
    </recommendedName>
</protein>
<comment type="caution">
    <text evidence="2">The sequence shown here is derived from an EMBL/GenBank/DDBJ whole genome shotgun (WGS) entry which is preliminary data.</text>
</comment>
<evidence type="ECO:0000313" key="2">
    <source>
        <dbReference type="EMBL" id="KAF6215314.1"/>
    </source>
</evidence>
<keyword evidence="1" id="KW-0472">Membrane</keyword>
<evidence type="ECO:0000313" key="3">
    <source>
        <dbReference type="Proteomes" id="UP000466442"/>
    </source>
</evidence>
<gene>
    <name evidence="2" type="ORF">GE061_010066</name>
</gene>
<keyword evidence="1" id="KW-1133">Transmembrane helix</keyword>
<proteinExistence type="predicted"/>
<dbReference type="EMBL" id="WIXP02000002">
    <property type="protein sequence ID" value="KAF6215314.1"/>
    <property type="molecule type" value="Genomic_DNA"/>
</dbReference>
<dbReference type="Proteomes" id="UP000466442">
    <property type="component" value="Unassembled WGS sequence"/>
</dbReference>
<sequence>MNEFAELYVNGLLSSDDLHSVFEVFLEHEGSRNLPRDFRGIFSLDDFDEEEAVRQFRFEKRDLPRLQQLLGIPHSVHTGGPNGYRVPGLTALCVLLRRLAYPNRWSDLEIIFGMSKSALSAIVSWTTRFIVDGKGHILTDLGRHRWLDVHKLATYAEAVEDGMMLLFGLEVVFKSKFGDFASLLVVLLCCTVIQLIRHLRF</sequence>
<keyword evidence="3" id="KW-1185">Reference proteome</keyword>
<feature type="transmembrane region" description="Helical" evidence="1">
    <location>
        <begin position="177"/>
        <end position="196"/>
    </location>
</feature>
<reference evidence="2" key="1">
    <citation type="journal article" date="2021" name="Mol. Ecol. Resour.">
        <title>Apolygus lucorum genome provides insights into omnivorousness and mesophyll feeding.</title>
        <authorList>
            <person name="Liu Y."/>
            <person name="Liu H."/>
            <person name="Wang H."/>
            <person name="Huang T."/>
            <person name="Liu B."/>
            <person name="Yang B."/>
            <person name="Yin L."/>
            <person name="Li B."/>
            <person name="Zhang Y."/>
            <person name="Zhang S."/>
            <person name="Jiang F."/>
            <person name="Zhang X."/>
            <person name="Ren Y."/>
            <person name="Wang B."/>
            <person name="Wang S."/>
            <person name="Lu Y."/>
            <person name="Wu K."/>
            <person name="Fan W."/>
            <person name="Wang G."/>
        </authorList>
    </citation>
    <scope>NUCLEOTIDE SEQUENCE</scope>
    <source>
        <strain evidence="2">12Hb</strain>
    </source>
</reference>
<organism evidence="2 3">
    <name type="scientific">Apolygus lucorum</name>
    <name type="common">Small green plant bug</name>
    <name type="synonym">Lygocoris lucorum</name>
    <dbReference type="NCBI Taxonomy" id="248454"/>
    <lineage>
        <taxon>Eukaryota</taxon>
        <taxon>Metazoa</taxon>
        <taxon>Ecdysozoa</taxon>
        <taxon>Arthropoda</taxon>
        <taxon>Hexapoda</taxon>
        <taxon>Insecta</taxon>
        <taxon>Pterygota</taxon>
        <taxon>Neoptera</taxon>
        <taxon>Paraneoptera</taxon>
        <taxon>Hemiptera</taxon>
        <taxon>Heteroptera</taxon>
        <taxon>Panheteroptera</taxon>
        <taxon>Cimicomorpha</taxon>
        <taxon>Miridae</taxon>
        <taxon>Mirini</taxon>
        <taxon>Apolygus</taxon>
    </lineage>
</organism>
<dbReference type="AlphaFoldDB" id="A0A8S9Y3B3"/>